<sequence>MMHILVGFTEDKRVLIVVNTQEYKLGVRVELSSNTGQICNELERLMGQYRTECKQLYHYRTLLAVHPRTGELDKESFKLPSCCKCVIKPLTLLSDGK</sequence>
<keyword evidence="2" id="KW-1015">Disulfide bond</keyword>
<protein>
    <submittedName>
        <fullName evidence="5">Sptzle 1B</fullName>
    </submittedName>
</protein>
<dbReference type="EMBL" id="EZ000485">
    <property type="protein sequence ID" value="ACJ64359.1"/>
    <property type="molecule type" value="mRNA"/>
</dbReference>
<proteinExistence type="evidence at transcript level"/>
<evidence type="ECO:0000256" key="2">
    <source>
        <dbReference type="ARBA" id="ARBA00023157"/>
    </source>
</evidence>
<feature type="domain" description="Spaetzle" evidence="4">
    <location>
        <begin position="9"/>
        <end position="87"/>
    </location>
</feature>
<evidence type="ECO:0000259" key="4">
    <source>
        <dbReference type="Pfam" id="PF16077"/>
    </source>
</evidence>
<reference evidence="5" key="1">
    <citation type="submission" date="2008-11" db="EMBL/GenBank/DDBJ databases">
        <title>The salivary gland transcriptome of the West Nile mosquito vector, Culex tarsalis, with characterization of protein family possibly acquired by horizontal transfer.</title>
        <authorList>
            <person name="Calvo E."/>
            <person name="Sanchez-Vargas I."/>
            <person name="Favreau A.J."/>
            <person name="Barbian K.D."/>
            <person name="Pham V.M."/>
            <person name="Olson K.E."/>
            <person name="Ribeiro J.M.C."/>
        </authorList>
    </citation>
    <scope>NUCLEOTIDE SEQUENCE</scope>
    <source>
        <tissue evidence="5">Salivary glands</tissue>
    </source>
</reference>
<dbReference type="GO" id="GO:0008083">
    <property type="term" value="F:growth factor activity"/>
    <property type="evidence" value="ECO:0007669"/>
    <property type="project" value="TreeGrafter"/>
</dbReference>
<name>B8RJ60_CULTA</name>
<dbReference type="Pfam" id="PF16077">
    <property type="entry name" value="Spaetzle"/>
    <property type="match status" value="1"/>
</dbReference>
<evidence type="ECO:0000256" key="3">
    <source>
        <dbReference type="ARBA" id="ARBA00023180"/>
    </source>
</evidence>
<dbReference type="AlphaFoldDB" id="B8RJ60"/>
<dbReference type="GO" id="GO:0021556">
    <property type="term" value="P:central nervous system formation"/>
    <property type="evidence" value="ECO:0007669"/>
    <property type="project" value="TreeGrafter"/>
</dbReference>
<organism evidence="5">
    <name type="scientific">Culex tarsalis</name>
    <name type="common">Encephalitis mosquito</name>
    <dbReference type="NCBI Taxonomy" id="7177"/>
    <lineage>
        <taxon>Eukaryota</taxon>
        <taxon>Metazoa</taxon>
        <taxon>Ecdysozoa</taxon>
        <taxon>Arthropoda</taxon>
        <taxon>Hexapoda</taxon>
        <taxon>Insecta</taxon>
        <taxon>Pterygota</taxon>
        <taxon>Neoptera</taxon>
        <taxon>Endopterygota</taxon>
        <taxon>Diptera</taxon>
        <taxon>Nematocera</taxon>
        <taxon>Culicoidea</taxon>
        <taxon>Culicidae</taxon>
        <taxon>Culicinae</taxon>
        <taxon>Culicini</taxon>
        <taxon>Culex</taxon>
        <taxon>Culex</taxon>
    </lineage>
</organism>
<dbReference type="InterPro" id="IPR032104">
    <property type="entry name" value="Spaetzle"/>
</dbReference>
<dbReference type="InterPro" id="IPR052444">
    <property type="entry name" value="Spz/Toll_ligand-like"/>
</dbReference>
<dbReference type="SUPFAM" id="SSF57501">
    <property type="entry name" value="Cystine-knot cytokines"/>
    <property type="match status" value="1"/>
</dbReference>
<dbReference type="PANTHER" id="PTHR23199">
    <property type="entry name" value="NEUROTROPHIN 1-RELATED"/>
    <property type="match status" value="1"/>
</dbReference>
<dbReference type="PANTHER" id="PTHR23199:SF12">
    <property type="entry name" value="NEUROTROPHIN 1-RELATED"/>
    <property type="match status" value="1"/>
</dbReference>
<keyword evidence="1" id="KW-0732">Signal</keyword>
<dbReference type="InterPro" id="IPR029034">
    <property type="entry name" value="Cystine-knot_cytokine"/>
</dbReference>
<accession>B8RJ60</accession>
<dbReference type="GO" id="GO:0005121">
    <property type="term" value="F:Toll binding"/>
    <property type="evidence" value="ECO:0007669"/>
    <property type="project" value="TreeGrafter"/>
</dbReference>
<keyword evidence="3" id="KW-0325">Glycoprotein</keyword>
<dbReference type="GO" id="GO:0005615">
    <property type="term" value="C:extracellular space"/>
    <property type="evidence" value="ECO:0007669"/>
    <property type="project" value="UniProtKB-ARBA"/>
</dbReference>
<dbReference type="Gene3D" id="2.10.90.10">
    <property type="entry name" value="Cystine-knot cytokines"/>
    <property type="match status" value="1"/>
</dbReference>
<evidence type="ECO:0000256" key="1">
    <source>
        <dbReference type="ARBA" id="ARBA00022729"/>
    </source>
</evidence>
<evidence type="ECO:0000313" key="5">
    <source>
        <dbReference type="EMBL" id="ACJ64359.1"/>
    </source>
</evidence>
<dbReference type="GO" id="GO:0045087">
    <property type="term" value="P:innate immune response"/>
    <property type="evidence" value="ECO:0007669"/>
    <property type="project" value="TreeGrafter"/>
</dbReference>